<feature type="compositionally biased region" description="Basic residues" evidence="2">
    <location>
        <begin position="689"/>
        <end position="700"/>
    </location>
</feature>
<dbReference type="CDD" id="cd06093">
    <property type="entry name" value="PX_domain"/>
    <property type="match status" value="1"/>
</dbReference>
<feature type="compositionally biased region" description="Low complexity" evidence="2">
    <location>
        <begin position="248"/>
        <end position="262"/>
    </location>
</feature>
<dbReference type="Gene3D" id="1.10.555.10">
    <property type="entry name" value="Rho GTPase activation protein"/>
    <property type="match status" value="1"/>
</dbReference>
<dbReference type="PROSITE" id="PS50195">
    <property type="entry name" value="PX"/>
    <property type="match status" value="1"/>
</dbReference>
<evidence type="ECO:0000259" key="5">
    <source>
        <dbReference type="PROSITE" id="PS50238"/>
    </source>
</evidence>
<feature type="compositionally biased region" description="Low complexity" evidence="2">
    <location>
        <begin position="763"/>
        <end position="783"/>
    </location>
</feature>
<proteinExistence type="predicted"/>
<feature type="region of interest" description="Disordered" evidence="2">
    <location>
        <begin position="229"/>
        <end position="329"/>
    </location>
</feature>
<dbReference type="SMART" id="SM00324">
    <property type="entry name" value="RhoGAP"/>
    <property type="match status" value="1"/>
</dbReference>
<feature type="region of interest" description="Disordered" evidence="2">
    <location>
        <begin position="1112"/>
        <end position="1214"/>
    </location>
</feature>
<feature type="domain" description="PH" evidence="3">
    <location>
        <begin position="534"/>
        <end position="639"/>
    </location>
</feature>
<feature type="compositionally biased region" description="Polar residues" evidence="2">
    <location>
        <begin position="303"/>
        <end position="326"/>
    </location>
</feature>
<evidence type="ECO:0000313" key="6">
    <source>
        <dbReference type="EMBL" id="ODN87752.1"/>
    </source>
</evidence>
<gene>
    <name evidence="6" type="ORF">L198_06983</name>
</gene>
<dbReference type="SMART" id="SM00233">
    <property type="entry name" value="PH"/>
    <property type="match status" value="1"/>
</dbReference>
<dbReference type="PANTHER" id="PTHR23176">
    <property type="entry name" value="RHO/RAC/CDC GTPASE-ACTIVATING PROTEIN"/>
    <property type="match status" value="1"/>
</dbReference>
<sequence>MSSPASSVPPHLNPPLIFSNLSPTSRSRPSPTGSPQQSASPRTSPRGGTTGMIDIEGLLRVNGGDCKKALEFVVSDRNNLQAQNSQLWKLIEKQRSQCASLASDNDRLRHDRERANHKLVSAGLDPEGYVRKINTSSSATGLGGLANEFPKIRRNHSDREDVVRLEKTVEDKESEGQRNKEGGKELSAPPESQQSSGLLPSPIPNRRAKRESRMVFPPEVSSYMALVDSPKEGKHNTSTPPTSSCADPSPQVVAPQAVASAESEGHEDYGIVPPPSSKAFAATMAAEPSQPSPKPIVPPVVTRGNSAESVATLPTPSRETSASSLKSPAESILSEMIASSISESMQSSASIDELSRPSLDSTVSAESPNHKTPRQSIDHTPQVHQQQKSVQQEGPSSAPRLSPALLPHARITIPSSTVFPNTSGRDVLCFIVEIVIRAPNAQPVTWNVAKLFSAFLDLDTRIKVSSNKNRKEWKQMVMPLPEGRSWKDFAPSKIDQRKAALEAYLQSLLVAPISDKTDLCHFLSTDPVQAKRHDSRKEGYLTKKGKTLGGWKTRYFVLDGPVMEYFESRGGNHLGSITITNAQIGRQNRPIDSSDERDFRHAFLVIEAGKKGTSHRHVLCAESDVERDRWIEILVKHVDPEPAPAPAPASAPDPVFQPQQPHQPPSQHAPASVTPPQAPAQPQQQGQQLRRKASQLRKHSKDGVVITNAQPLSGFANNAKFAGAPSPSMFNSMETQRALTQSPVSSAPTQTFPVPHVHGARDQASVSQPSRSNSSQEPPQQQKSTEKAFSASAPPSETITSGPIVIEPTSKASKRQSVMPGKAPGFLTTSSQQSLGAPAPSPTGEKDRDRKAKSRMFWGFGKTPEKIARPVFAVPLTDSLAIASVANLPAIVFRCIEYLEAKKAEDEEGIYRLSGSSAVIKGLKERYDAEGDVNLLAVDEYWDPHAIAGLLKTFLRDLPTSLLTRELHTRFLAVMDLVDSSARISEIGRLVTELPPPNYALLRALTAHLILVVQNAGTNKMTLRNIGIVFSPTLGIPAGIFSELISNFGPIFDDEGEALDTRAPVGESGSATAGAGLSAFEDAEETVKRKRNSMLYQAGGADTMLGLTGRQLDSTEEDSSESDDDLEPEEPSDTSVAHSSLPSSAAASSEPSYPSAAAVRKAKAAARGLAVDTQSNKENEHAMTANSVVSGKTPDSNALLSPRPRTSGPETQQG</sequence>
<evidence type="ECO:0000313" key="7">
    <source>
        <dbReference type="Proteomes" id="UP000094819"/>
    </source>
</evidence>
<feature type="compositionally biased region" description="Acidic residues" evidence="2">
    <location>
        <begin position="1114"/>
        <end position="1132"/>
    </location>
</feature>
<dbReference type="InterPro" id="IPR050729">
    <property type="entry name" value="Rho-GAP"/>
</dbReference>
<feature type="compositionally biased region" description="Polar residues" evidence="2">
    <location>
        <begin position="358"/>
        <end position="367"/>
    </location>
</feature>
<dbReference type="SUPFAM" id="SSF64268">
    <property type="entry name" value="PX domain"/>
    <property type="match status" value="1"/>
</dbReference>
<feature type="compositionally biased region" description="Basic and acidic residues" evidence="2">
    <location>
        <begin position="157"/>
        <end position="184"/>
    </location>
</feature>
<protein>
    <submittedName>
        <fullName evidence="6">RalA-binding protein 1</fullName>
    </submittedName>
</protein>
<dbReference type="GO" id="GO:0035091">
    <property type="term" value="F:phosphatidylinositol binding"/>
    <property type="evidence" value="ECO:0007669"/>
    <property type="project" value="InterPro"/>
</dbReference>
<dbReference type="GO" id="GO:0005737">
    <property type="term" value="C:cytoplasm"/>
    <property type="evidence" value="ECO:0007669"/>
    <property type="project" value="TreeGrafter"/>
</dbReference>
<dbReference type="FunFam" id="2.30.29.30:FF:000431">
    <property type="entry name" value="Unplaced genomic scaffold supercont1.6, whole genome shotgun sequence"/>
    <property type="match status" value="1"/>
</dbReference>
<dbReference type="InterPro" id="IPR001849">
    <property type="entry name" value="PH_domain"/>
</dbReference>
<keyword evidence="1" id="KW-0343">GTPase activation</keyword>
<dbReference type="RefSeq" id="XP_019029095.1">
    <property type="nucleotide sequence ID" value="XM_019179001.1"/>
</dbReference>
<evidence type="ECO:0000256" key="1">
    <source>
        <dbReference type="ARBA" id="ARBA00022468"/>
    </source>
</evidence>
<feature type="region of interest" description="Disordered" evidence="2">
    <location>
        <begin position="640"/>
        <end position="707"/>
    </location>
</feature>
<feature type="compositionally biased region" description="Pro residues" evidence="2">
    <location>
        <begin position="641"/>
        <end position="651"/>
    </location>
</feature>
<feature type="compositionally biased region" description="Low complexity" evidence="2">
    <location>
        <begin position="1133"/>
        <end position="1171"/>
    </location>
</feature>
<feature type="compositionally biased region" description="Low complexity" evidence="2">
    <location>
        <begin position="22"/>
        <end position="38"/>
    </location>
</feature>
<dbReference type="GO" id="GO:0005096">
    <property type="term" value="F:GTPase activator activity"/>
    <property type="evidence" value="ECO:0007669"/>
    <property type="project" value="UniProtKB-KW"/>
</dbReference>
<dbReference type="InterPro" id="IPR008936">
    <property type="entry name" value="Rho_GTPase_activation_prot"/>
</dbReference>
<name>A0A1E3IGN4_9TREE</name>
<feature type="region of interest" description="Disordered" evidence="2">
    <location>
        <begin position="727"/>
        <end position="851"/>
    </location>
</feature>
<dbReference type="EMBL" id="AWGH01000027">
    <property type="protein sequence ID" value="ODN87752.1"/>
    <property type="molecule type" value="Genomic_DNA"/>
</dbReference>
<evidence type="ECO:0000256" key="2">
    <source>
        <dbReference type="SAM" id="MobiDB-lite"/>
    </source>
</evidence>
<dbReference type="PANTHER" id="PTHR23176:SF129">
    <property type="entry name" value="RHO GTPASE ACTIVATING PROTEIN AT 16F, ISOFORM E-RELATED"/>
    <property type="match status" value="1"/>
</dbReference>
<dbReference type="Pfam" id="PF00169">
    <property type="entry name" value="PH"/>
    <property type="match status" value="1"/>
</dbReference>
<dbReference type="AlphaFoldDB" id="A0A1E3IGN4"/>
<feature type="region of interest" description="Disordered" evidence="2">
    <location>
        <begin position="344"/>
        <end position="402"/>
    </location>
</feature>
<dbReference type="SUPFAM" id="SSF50729">
    <property type="entry name" value="PH domain-like"/>
    <property type="match status" value="1"/>
</dbReference>
<dbReference type="Pfam" id="PF00620">
    <property type="entry name" value="RhoGAP"/>
    <property type="match status" value="1"/>
</dbReference>
<dbReference type="InterPro" id="IPR036871">
    <property type="entry name" value="PX_dom_sf"/>
</dbReference>
<feature type="compositionally biased region" description="Low complexity" evidence="2">
    <location>
        <begin position="652"/>
        <end position="672"/>
    </location>
</feature>
<feature type="compositionally biased region" description="Polar residues" evidence="2">
    <location>
        <begin position="728"/>
        <end position="752"/>
    </location>
</feature>
<feature type="compositionally biased region" description="Polar residues" evidence="2">
    <location>
        <begin position="1184"/>
        <end position="1199"/>
    </location>
</feature>
<feature type="compositionally biased region" description="Low complexity" evidence="2">
    <location>
        <begin position="382"/>
        <end position="392"/>
    </location>
</feature>
<dbReference type="GeneID" id="30196194"/>
<organism evidence="6 7">
    <name type="scientific">Cryptococcus wingfieldii CBS 7118</name>
    <dbReference type="NCBI Taxonomy" id="1295528"/>
    <lineage>
        <taxon>Eukaryota</taxon>
        <taxon>Fungi</taxon>
        <taxon>Dikarya</taxon>
        <taxon>Basidiomycota</taxon>
        <taxon>Agaricomycotina</taxon>
        <taxon>Tremellomycetes</taxon>
        <taxon>Tremellales</taxon>
        <taxon>Cryptococcaceae</taxon>
        <taxon>Cryptococcus</taxon>
    </lineage>
</organism>
<feature type="region of interest" description="Disordered" evidence="2">
    <location>
        <begin position="157"/>
        <end position="216"/>
    </location>
</feature>
<feature type="region of interest" description="Disordered" evidence="2">
    <location>
        <begin position="1"/>
        <end position="52"/>
    </location>
</feature>
<comment type="caution">
    <text evidence="6">The sequence shown here is derived from an EMBL/GenBank/DDBJ whole genome shotgun (WGS) entry which is preliminary data.</text>
</comment>
<accession>A0A1E3IGN4</accession>
<dbReference type="PROSITE" id="PS50238">
    <property type="entry name" value="RHOGAP"/>
    <property type="match status" value="1"/>
</dbReference>
<feature type="domain" description="PX" evidence="4">
    <location>
        <begin position="408"/>
        <end position="530"/>
    </location>
</feature>
<keyword evidence="7" id="KW-1185">Reference proteome</keyword>
<dbReference type="Gene3D" id="2.30.29.30">
    <property type="entry name" value="Pleckstrin-homology domain (PH domain)/Phosphotyrosine-binding domain (PTB)"/>
    <property type="match status" value="1"/>
</dbReference>
<dbReference type="InterPro" id="IPR011993">
    <property type="entry name" value="PH-like_dom_sf"/>
</dbReference>
<feature type="domain" description="Rho-GAP" evidence="5">
    <location>
        <begin position="874"/>
        <end position="1060"/>
    </location>
</feature>
<evidence type="ECO:0000259" key="3">
    <source>
        <dbReference type="PROSITE" id="PS50003"/>
    </source>
</evidence>
<dbReference type="CDD" id="cd13277">
    <property type="entry name" value="PH_Bem3"/>
    <property type="match status" value="1"/>
</dbReference>
<dbReference type="InterPro" id="IPR000198">
    <property type="entry name" value="RhoGAP_dom"/>
</dbReference>
<dbReference type="Pfam" id="PF00787">
    <property type="entry name" value="PX"/>
    <property type="match status" value="1"/>
</dbReference>
<dbReference type="OrthoDB" id="185175at2759"/>
<dbReference type="InterPro" id="IPR001683">
    <property type="entry name" value="PX_dom"/>
</dbReference>
<reference evidence="6 7" key="1">
    <citation type="submission" date="2016-06" db="EMBL/GenBank/DDBJ databases">
        <title>Evolution of pathogenesis and genome organization in the Tremellales.</title>
        <authorList>
            <person name="Cuomo C."/>
            <person name="Litvintseva A."/>
            <person name="Heitman J."/>
            <person name="Chen Y."/>
            <person name="Sun S."/>
            <person name="Springer D."/>
            <person name="Dromer F."/>
            <person name="Young S."/>
            <person name="Zeng Q."/>
            <person name="Chapman S."/>
            <person name="Gujja S."/>
            <person name="Saif S."/>
            <person name="Birren B."/>
        </authorList>
    </citation>
    <scope>NUCLEOTIDE SEQUENCE [LARGE SCALE GENOMIC DNA]</scope>
    <source>
        <strain evidence="6 7">CBS 7118</strain>
    </source>
</reference>
<dbReference type="SUPFAM" id="SSF48350">
    <property type="entry name" value="GTPase activation domain, GAP"/>
    <property type="match status" value="1"/>
</dbReference>
<dbReference type="PROSITE" id="PS50003">
    <property type="entry name" value="PH_DOMAIN"/>
    <property type="match status" value="1"/>
</dbReference>
<evidence type="ECO:0000259" key="4">
    <source>
        <dbReference type="PROSITE" id="PS50195"/>
    </source>
</evidence>
<dbReference type="GO" id="GO:0007165">
    <property type="term" value="P:signal transduction"/>
    <property type="evidence" value="ECO:0007669"/>
    <property type="project" value="InterPro"/>
</dbReference>
<dbReference type="Gene3D" id="3.30.1520.10">
    <property type="entry name" value="Phox-like domain"/>
    <property type="match status" value="1"/>
</dbReference>
<dbReference type="Proteomes" id="UP000094819">
    <property type="component" value="Unassembled WGS sequence"/>
</dbReference>
<feature type="compositionally biased region" description="Polar residues" evidence="2">
    <location>
        <begin position="236"/>
        <end position="246"/>
    </location>
</feature>